<dbReference type="PIRSF" id="PIRSF001386">
    <property type="entry name" value="Trpase"/>
    <property type="match status" value="1"/>
</dbReference>
<gene>
    <name evidence="7" type="ORF">AC625_16990</name>
</gene>
<dbReference type="PATRIC" id="fig|1679170.3.peg.3862"/>
<accession>A0A0K9H0F6</accession>
<dbReference type="InterPro" id="IPR015421">
    <property type="entry name" value="PyrdxlP-dep_Trfase_major"/>
</dbReference>
<name>A0A0K9H0F6_9BACI</name>
<evidence type="ECO:0000256" key="3">
    <source>
        <dbReference type="ARBA" id="ARBA00022898"/>
    </source>
</evidence>
<dbReference type="EMBL" id="LFZW01000001">
    <property type="protein sequence ID" value="KMY52398.1"/>
    <property type="molecule type" value="Genomic_DNA"/>
</dbReference>
<comment type="cofactor">
    <cofactor evidence="1 5">
        <name>pyridoxal 5'-phosphate</name>
        <dbReference type="ChEBI" id="CHEBI:597326"/>
    </cofactor>
</comment>
<sequence>MYMRFMTAEPFRIKMVERLKKTTKEERQKWLKDAGYNAFKIKAENVYIDCITDSGTSAMSSEQWSALMLGDESYAGSKSFYKLEESVQDIFGMPYVQPTHQGRAADFIMAKLYAKEGKYAIGNMHFDTFRGNAEVLGALAVDYVVDNGKDTASPSHPFKGNIDLSKMEKLIEENGSDQISVVIITVTCNNNGGQPVSMQNIREVSNLAKSYNIPVVIDAARLSENAYFIQQREDGYHNKSIKEITREMFSYCETATMSSKKDGLVNIGGLFVTRNEDILKQAQQLAIVHEGFITYGGLAGRDLEALAVGLQEGVDEQYLEYRINQAKYLGDRLLEQGIPIIEPTGGHGVYVDGRRFFPHIPQNEFPSQRLVVALYEEAGVRAVEIGACAFGSKDPITGEDILPDVETMRIALSRRVYTNSHMDVIANALGEIYKNRNLYKGMKLVYEGPIISLRHFTAGFELL</sequence>
<dbReference type="Pfam" id="PF01212">
    <property type="entry name" value="Beta_elim_lyase"/>
    <property type="match status" value="1"/>
</dbReference>
<dbReference type="NCBIfam" id="NF009709">
    <property type="entry name" value="PRK13238.1"/>
    <property type="match status" value="1"/>
</dbReference>
<evidence type="ECO:0000259" key="6">
    <source>
        <dbReference type="Pfam" id="PF01212"/>
    </source>
</evidence>
<evidence type="ECO:0000256" key="2">
    <source>
        <dbReference type="ARBA" id="ARBA00009721"/>
    </source>
</evidence>
<comment type="caution">
    <text evidence="7">The sequence shown here is derived from an EMBL/GenBank/DDBJ whole genome shotgun (WGS) entry which is preliminary data.</text>
</comment>
<evidence type="ECO:0000256" key="4">
    <source>
        <dbReference type="ARBA" id="ARBA00023239"/>
    </source>
</evidence>
<dbReference type="InterPro" id="IPR011166">
    <property type="entry name" value="Beta-eliminating_lyase"/>
</dbReference>
<dbReference type="AlphaFoldDB" id="A0A0K9H0F6"/>
<keyword evidence="8" id="KW-1185">Reference proteome</keyword>
<evidence type="ECO:0000256" key="1">
    <source>
        <dbReference type="ARBA" id="ARBA00001933"/>
    </source>
</evidence>
<dbReference type="Gene3D" id="3.90.1150.10">
    <property type="entry name" value="Aspartate Aminotransferase, domain 1"/>
    <property type="match status" value="1"/>
</dbReference>
<dbReference type="InterPro" id="IPR001597">
    <property type="entry name" value="ArAA_b-elim_lyase/Thr_aldolase"/>
</dbReference>
<dbReference type="GO" id="GO:0009072">
    <property type="term" value="P:aromatic amino acid metabolic process"/>
    <property type="evidence" value="ECO:0007669"/>
    <property type="project" value="InterPro"/>
</dbReference>
<dbReference type="InterPro" id="IPR015424">
    <property type="entry name" value="PyrdxlP-dep_Trfase"/>
</dbReference>
<dbReference type="GO" id="GO:0016830">
    <property type="term" value="F:carbon-carbon lyase activity"/>
    <property type="evidence" value="ECO:0007669"/>
    <property type="project" value="InterPro"/>
</dbReference>
<evidence type="ECO:0000313" key="8">
    <source>
        <dbReference type="Proteomes" id="UP000037146"/>
    </source>
</evidence>
<dbReference type="Gene3D" id="3.40.640.10">
    <property type="entry name" value="Type I PLP-dependent aspartate aminotransferase-like (Major domain)"/>
    <property type="match status" value="1"/>
</dbReference>
<evidence type="ECO:0000256" key="5">
    <source>
        <dbReference type="PIRSR" id="PIRSR611166-50"/>
    </source>
</evidence>
<dbReference type="InterPro" id="IPR015422">
    <property type="entry name" value="PyrdxlP-dep_Trfase_small"/>
</dbReference>
<reference evidence="8" key="1">
    <citation type="submission" date="2015-07" db="EMBL/GenBank/DDBJ databases">
        <title>Genome sequencing project for genomic taxonomy and phylogenomics of Bacillus-like bacteria.</title>
        <authorList>
            <person name="Liu B."/>
            <person name="Wang J."/>
            <person name="Zhu Y."/>
            <person name="Liu G."/>
            <person name="Chen Q."/>
            <person name="Chen Z."/>
            <person name="Lan J."/>
            <person name="Che J."/>
            <person name="Ge C."/>
            <person name="Shi H."/>
            <person name="Pan Z."/>
            <person name="Liu X."/>
        </authorList>
    </citation>
    <scope>NUCLEOTIDE SEQUENCE [LARGE SCALE GENOMIC DNA]</scope>
    <source>
        <strain evidence="8">FJAT-27997</strain>
    </source>
</reference>
<dbReference type="Proteomes" id="UP000037146">
    <property type="component" value="Unassembled WGS sequence"/>
</dbReference>
<dbReference type="STRING" id="1679170.AC625_16990"/>
<evidence type="ECO:0000313" key="7">
    <source>
        <dbReference type="EMBL" id="KMY52398.1"/>
    </source>
</evidence>
<keyword evidence="4" id="KW-0456">Lyase</keyword>
<keyword evidence="3 5" id="KW-0663">Pyridoxal phosphate</keyword>
<dbReference type="PANTHER" id="PTHR32325:SF4">
    <property type="entry name" value="TRYPTOPHANASE"/>
    <property type="match status" value="1"/>
</dbReference>
<feature type="domain" description="Aromatic amino acid beta-eliminating lyase/threonine aldolase" evidence="6">
    <location>
        <begin position="49"/>
        <end position="427"/>
    </location>
</feature>
<proteinExistence type="inferred from homology"/>
<protein>
    <submittedName>
        <fullName evidence="7">Tryptophanase</fullName>
    </submittedName>
</protein>
<organism evidence="7 8">
    <name type="scientific">Peribacillus loiseleuriae</name>
    <dbReference type="NCBI Taxonomy" id="1679170"/>
    <lineage>
        <taxon>Bacteria</taxon>
        <taxon>Bacillati</taxon>
        <taxon>Bacillota</taxon>
        <taxon>Bacilli</taxon>
        <taxon>Bacillales</taxon>
        <taxon>Bacillaceae</taxon>
        <taxon>Peribacillus</taxon>
    </lineage>
</organism>
<comment type="similarity">
    <text evidence="2">Belongs to the beta-eliminating lyase family.</text>
</comment>
<feature type="modified residue" description="N6-(pyridoxal phosphate)lysine" evidence="5">
    <location>
        <position position="261"/>
    </location>
</feature>
<dbReference type="SUPFAM" id="SSF53383">
    <property type="entry name" value="PLP-dependent transferases"/>
    <property type="match status" value="1"/>
</dbReference>
<dbReference type="PANTHER" id="PTHR32325">
    <property type="entry name" value="BETA-ELIMINATING LYASE-LIKE PROTEIN-RELATED"/>
    <property type="match status" value="1"/>
</dbReference>